<dbReference type="PROSITE" id="PS50093">
    <property type="entry name" value="PKD"/>
    <property type="match status" value="2"/>
</dbReference>
<dbReference type="SUPFAM" id="SSF49299">
    <property type="entry name" value="PKD domain"/>
    <property type="match status" value="2"/>
</dbReference>
<evidence type="ECO:0000313" key="2">
    <source>
        <dbReference type="EMBL" id="SHJ93309.1"/>
    </source>
</evidence>
<protein>
    <submittedName>
        <fullName evidence="2">PKD repeat-containing protein</fullName>
    </submittedName>
</protein>
<dbReference type="RefSeq" id="WP_139278145.1">
    <property type="nucleotide sequence ID" value="NZ_FQYU01000013.1"/>
</dbReference>
<dbReference type="Pfam" id="PF18911">
    <property type="entry name" value="PKD_4"/>
    <property type="match status" value="2"/>
</dbReference>
<sequence length="412" mass="42443">AEVVVSGLPDTGVAGTYTVTYNVSDEAGNPADQKSREVIVSEAADTTPPEILLVGGTVNLLVGEAYVEPGYTATDDVDGDLTAEVVVSGLPDTGVAGTYTVTYNVSDEAGNPADQKSREVIVNTPGNEPPTADVSAIPTSGAAPLTVQFINNSSDSEGAISHFWDFGDGATSNQVSPSHIFPAAGVYDVVYTVTDDGTPPLSDSQTITVTVENTAPIAVASAPSTSAPGSVVSFIGDGSYDPNGDDLTYSWDFGDGSGLSNLVNPTHQYVNEGDYEVVLTVDDGHGGTDSMTLNILVRIPTTFDRSTGRLNASAGSTVTIKIVSAGSGKGSAEISVSTEPNGAGTVLSGLSTSWNGLKDEYFNEQDTASFTMPDNGEVYFVGRHLGLLGTSDTYLTINGLVFLLDNGNPIPE</sequence>
<feature type="domain" description="PKD" evidence="1">
    <location>
        <begin position="215"/>
        <end position="304"/>
    </location>
</feature>
<reference evidence="3" key="1">
    <citation type="submission" date="2016-11" db="EMBL/GenBank/DDBJ databases">
        <authorList>
            <person name="Varghese N."/>
            <person name="Submissions S."/>
        </authorList>
    </citation>
    <scope>NUCLEOTIDE SEQUENCE [LARGE SCALE GENOMIC DNA]</scope>
    <source>
        <strain evidence="3">DSM 19858</strain>
    </source>
</reference>
<proteinExistence type="predicted"/>
<dbReference type="InterPro" id="IPR013783">
    <property type="entry name" value="Ig-like_fold"/>
</dbReference>
<dbReference type="InterPro" id="IPR035986">
    <property type="entry name" value="PKD_dom_sf"/>
</dbReference>
<feature type="domain" description="PKD" evidence="1">
    <location>
        <begin position="130"/>
        <end position="216"/>
    </location>
</feature>
<organism evidence="2 3">
    <name type="scientific">Pseudozobellia thermophila</name>
    <dbReference type="NCBI Taxonomy" id="192903"/>
    <lineage>
        <taxon>Bacteria</taxon>
        <taxon>Pseudomonadati</taxon>
        <taxon>Bacteroidota</taxon>
        <taxon>Flavobacteriia</taxon>
        <taxon>Flavobacteriales</taxon>
        <taxon>Flavobacteriaceae</taxon>
        <taxon>Pseudozobellia</taxon>
    </lineage>
</organism>
<gene>
    <name evidence="2" type="ORF">SAMN04488513_1131</name>
</gene>
<feature type="non-terminal residue" evidence="2">
    <location>
        <position position="1"/>
    </location>
</feature>
<dbReference type="SMART" id="SM00089">
    <property type="entry name" value="PKD"/>
    <property type="match status" value="2"/>
</dbReference>
<dbReference type="PANTHER" id="PTHR36842:SF1">
    <property type="entry name" value="PROTEIN TOLB"/>
    <property type="match status" value="1"/>
</dbReference>
<name>A0A1M6NC80_9FLAO</name>
<dbReference type="InterPro" id="IPR000601">
    <property type="entry name" value="PKD_dom"/>
</dbReference>
<dbReference type="OrthoDB" id="7794186at2"/>
<dbReference type="InterPro" id="IPR032179">
    <property type="entry name" value="Cry22Aa_Ig-like"/>
</dbReference>
<dbReference type="AlphaFoldDB" id="A0A1M6NC80"/>
<dbReference type="PANTHER" id="PTHR36842">
    <property type="entry name" value="PROTEIN TOLB HOMOLOG"/>
    <property type="match status" value="1"/>
</dbReference>
<dbReference type="Gene3D" id="2.60.40.10">
    <property type="entry name" value="Immunoglobulins"/>
    <property type="match status" value="4"/>
</dbReference>
<dbReference type="Proteomes" id="UP000184543">
    <property type="component" value="Unassembled WGS sequence"/>
</dbReference>
<dbReference type="CDD" id="cd00146">
    <property type="entry name" value="PKD"/>
    <property type="match status" value="2"/>
</dbReference>
<accession>A0A1M6NC80</accession>
<dbReference type="InterPro" id="IPR022409">
    <property type="entry name" value="PKD/Chitinase_dom"/>
</dbReference>
<dbReference type="STRING" id="192903.SAMN04488513_1131"/>
<keyword evidence="3" id="KW-1185">Reference proteome</keyword>
<dbReference type="EMBL" id="FQYU01000013">
    <property type="protein sequence ID" value="SHJ93309.1"/>
    <property type="molecule type" value="Genomic_DNA"/>
</dbReference>
<dbReference type="Pfam" id="PF16403">
    <property type="entry name" value="Bact_surface_Ig-like"/>
    <property type="match status" value="2"/>
</dbReference>
<evidence type="ECO:0000259" key="1">
    <source>
        <dbReference type="PROSITE" id="PS50093"/>
    </source>
</evidence>
<evidence type="ECO:0000313" key="3">
    <source>
        <dbReference type="Proteomes" id="UP000184543"/>
    </source>
</evidence>